<reference evidence="1 2" key="1">
    <citation type="submission" date="2018-07" db="EMBL/GenBank/DDBJ databases">
        <title>Genomic Encyclopedia of Type Strains, Phase III (KMG-III): the genomes of soil and plant-associated and newly described type strains.</title>
        <authorList>
            <person name="Whitman W."/>
        </authorList>
    </citation>
    <scope>NUCLEOTIDE SEQUENCE [LARGE SCALE GENOMIC DNA]</scope>
    <source>
        <strain evidence="1 2">CECT 8488</strain>
    </source>
</reference>
<comment type="caution">
    <text evidence="1">The sequence shown here is derived from an EMBL/GenBank/DDBJ whole genome shotgun (WGS) entry which is preliminary data.</text>
</comment>
<protein>
    <submittedName>
        <fullName evidence="1">Uncharacterized protein</fullName>
    </submittedName>
</protein>
<proteinExistence type="predicted"/>
<accession>A0A3D9HJP8</accession>
<organism evidence="1 2">
    <name type="scientific">Aestuariispira insulae</name>
    <dbReference type="NCBI Taxonomy" id="1461337"/>
    <lineage>
        <taxon>Bacteria</taxon>
        <taxon>Pseudomonadati</taxon>
        <taxon>Pseudomonadota</taxon>
        <taxon>Alphaproteobacteria</taxon>
        <taxon>Rhodospirillales</taxon>
        <taxon>Kiloniellaceae</taxon>
        <taxon>Aestuariispira</taxon>
    </lineage>
</organism>
<keyword evidence="2" id="KW-1185">Reference proteome</keyword>
<gene>
    <name evidence="1" type="ORF">DFP90_105110</name>
</gene>
<evidence type="ECO:0000313" key="2">
    <source>
        <dbReference type="Proteomes" id="UP000256845"/>
    </source>
</evidence>
<dbReference type="AlphaFoldDB" id="A0A3D9HJP8"/>
<dbReference type="Proteomes" id="UP000256845">
    <property type="component" value="Unassembled WGS sequence"/>
</dbReference>
<dbReference type="EMBL" id="QRDW01000005">
    <property type="protein sequence ID" value="RED49739.1"/>
    <property type="molecule type" value="Genomic_DNA"/>
</dbReference>
<sequence>MARAASARSRPLPASPCPPDCHPGITSLFYLWQRKTAFNDIPRQQDFAEQELAGFVDRLSLLAFDYRLEQLTFVRAAPFLQQKFGRDPSGCPVHTCYRGATWLAVWKDYRQVIDKENPSSAEPKTGWKISICRSRPTCKAPAGFSAFQSEPAVCWIIPRSKAAPALHRSRRY</sequence>
<evidence type="ECO:0000313" key="1">
    <source>
        <dbReference type="EMBL" id="RED49739.1"/>
    </source>
</evidence>
<name>A0A3D9HJP8_9PROT</name>